<organism evidence="10">
    <name type="scientific">Blastobotrys adeninivorans</name>
    <name type="common">Yeast</name>
    <name type="synonym">Arxula adeninivorans</name>
    <dbReference type="NCBI Taxonomy" id="409370"/>
    <lineage>
        <taxon>Eukaryota</taxon>
        <taxon>Fungi</taxon>
        <taxon>Dikarya</taxon>
        <taxon>Ascomycota</taxon>
        <taxon>Saccharomycotina</taxon>
        <taxon>Dipodascomycetes</taxon>
        <taxon>Dipodascales</taxon>
        <taxon>Trichomonascaceae</taxon>
        <taxon>Blastobotrys</taxon>
    </lineage>
</organism>
<evidence type="ECO:0000256" key="1">
    <source>
        <dbReference type="ARBA" id="ARBA00004123"/>
    </source>
</evidence>
<dbReference type="Pfam" id="PF00096">
    <property type="entry name" value="zf-C2H2"/>
    <property type="match status" value="1"/>
</dbReference>
<accession>A0A060TBE6</accession>
<keyword evidence="5" id="KW-0862">Zinc</keyword>
<dbReference type="Pfam" id="PF04082">
    <property type="entry name" value="Fungal_trans"/>
    <property type="match status" value="1"/>
</dbReference>
<evidence type="ECO:0000256" key="8">
    <source>
        <dbReference type="SAM" id="MobiDB-lite"/>
    </source>
</evidence>
<dbReference type="InterPro" id="IPR013087">
    <property type="entry name" value="Znf_C2H2_type"/>
</dbReference>
<evidence type="ECO:0000313" key="10">
    <source>
        <dbReference type="EMBL" id="CDP38273.1"/>
    </source>
</evidence>
<dbReference type="PANTHER" id="PTHR40626">
    <property type="entry name" value="MIP31509P"/>
    <property type="match status" value="1"/>
</dbReference>
<feature type="compositionally biased region" description="Low complexity" evidence="8">
    <location>
        <begin position="89"/>
        <end position="111"/>
    </location>
</feature>
<feature type="compositionally biased region" description="Polar residues" evidence="8">
    <location>
        <begin position="135"/>
        <end position="150"/>
    </location>
</feature>
<dbReference type="PANTHER" id="PTHR40626:SF11">
    <property type="entry name" value="ZINC FINGER PROTEIN YPR022C"/>
    <property type="match status" value="1"/>
</dbReference>
<dbReference type="SMART" id="SM00355">
    <property type="entry name" value="ZnF_C2H2"/>
    <property type="match status" value="2"/>
</dbReference>
<feature type="region of interest" description="Disordered" evidence="8">
    <location>
        <begin position="395"/>
        <end position="417"/>
    </location>
</feature>
<proteinExistence type="predicted"/>
<dbReference type="PhylomeDB" id="A0A060TBE6"/>
<evidence type="ECO:0000259" key="9">
    <source>
        <dbReference type="PROSITE" id="PS50157"/>
    </source>
</evidence>
<sequence>MAQDSSTKPPRKKIRSYQPGNPRYYCDWEGCSASFARLEHLRRHRCIHDKSQSFICDYCHKSFTRKDIMMRHIRRQHDEQSAKGRVRTSNNPEDSGSNDSSSSANPDRNNSIDVPRPMEGMDRIDTEAHIPPQNQPFNYQSPNFSDNTGSPEAILGNSNALVSHLLNQDFMNWLFTQSSTPEMQNGAPPETNMTNITHTSLDQNLLTDHTQLLAEPSMPFTWVREPDLNKIATDTTSGSASNDSTTNRCNWATCNNIRSAMELEITPLVEKFICPSFVTHAVDIYWKLHMRWPILHRPSFSVNHCPPFLLVSMITISMYLCNDEDALQLAMNLHETLRYKVYSHPDFKTPTALWIFQCLLLAEIFEKMCSTEEQHDMATRFHDVLIASMRRGGKGRVDADTWKSSGQDEEKTGGDPEWERFIDHESRKRVAFFAFVVDTQHTAMFNHAPSMFISDLRFRLPCDEALWEAPDADSWRQLRDKSSAPPQFTSTIGSFLRLDPSSSPPVLSPWSMMIILHGLISVGWNMRLRESMPEVKNAGGGDLANGNGGNPWIQSISESYYGWLKHYRALFIANNKLSIGHPYVLGCLTTYELAHIVLNVSAQDCENFVTTLVGAKSGRSQDIRSLEFHAHTVADSVFSPRATYAVSHALDLVEMFLMGDKKYNVVADTAFHRTYCLYLAAVTIWTFQLFVGIADIHHPIESIWSGHMTEHSTNWQFESQVHTEIQIATFLGRLRGVISKLEPQALLFQRKWASTVALSRTVMEKNMIDRCEANILLRHVLNVLGPCRWKMMKAKLRTAEQLFVQPSSGELPQPIGD</sequence>
<dbReference type="GO" id="GO:0000785">
    <property type="term" value="C:chromatin"/>
    <property type="evidence" value="ECO:0007669"/>
    <property type="project" value="TreeGrafter"/>
</dbReference>
<evidence type="ECO:0000256" key="2">
    <source>
        <dbReference type="ARBA" id="ARBA00022723"/>
    </source>
</evidence>
<dbReference type="GO" id="GO:0000981">
    <property type="term" value="F:DNA-binding transcription factor activity, RNA polymerase II-specific"/>
    <property type="evidence" value="ECO:0007669"/>
    <property type="project" value="InterPro"/>
</dbReference>
<evidence type="ECO:0000256" key="4">
    <source>
        <dbReference type="ARBA" id="ARBA00022771"/>
    </source>
</evidence>
<feature type="domain" description="C2H2-type" evidence="9">
    <location>
        <begin position="54"/>
        <end position="82"/>
    </location>
</feature>
<dbReference type="EMBL" id="HG937694">
    <property type="protein sequence ID" value="CDP38273.1"/>
    <property type="molecule type" value="Genomic_DNA"/>
</dbReference>
<reference evidence="10" key="2">
    <citation type="submission" date="2014-06" db="EMBL/GenBank/DDBJ databases">
        <title>The complete genome of Blastobotrys (Arxula) adeninivorans LS3 - a yeast of biotechnological interest.</title>
        <authorList>
            <person name="Kunze G."/>
            <person name="Gaillardin C."/>
            <person name="Czernicka M."/>
            <person name="Durrens P."/>
            <person name="Martin T."/>
            <person name="Boer E."/>
            <person name="Gabaldon T."/>
            <person name="Cruz J."/>
            <person name="Talla E."/>
            <person name="Marck C."/>
            <person name="Goffeau A."/>
            <person name="Barbe V."/>
            <person name="Baret P."/>
            <person name="Baronian K."/>
            <person name="Beier S."/>
            <person name="Bleykasten C."/>
            <person name="Bode R."/>
            <person name="Casaregola S."/>
            <person name="Despons L."/>
            <person name="Fairhead C."/>
            <person name="Giersberg M."/>
            <person name="Gierski P."/>
            <person name="Hahnel U."/>
            <person name="Hartmann A."/>
            <person name="Jankowska D."/>
            <person name="Jubin C."/>
            <person name="Jung P."/>
            <person name="Lafontaine I."/>
            <person name="Leh-Louis V."/>
            <person name="Lemaire M."/>
            <person name="Marcet-Houben M."/>
            <person name="Mascher M."/>
            <person name="Morel G."/>
            <person name="Richard G.-F."/>
            <person name="Riechen J."/>
            <person name="Sacerdot C."/>
            <person name="Sarkar A."/>
            <person name="Savel G."/>
            <person name="Schacherer J."/>
            <person name="Sherman D."/>
            <person name="Straub M.-L."/>
            <person name="Stein N."/>
            <person name="Thierry A."/>
            <person name="Trautwein-Schult A."/>
            <person name="Westhof E."/>
            <person name="Worch S."/>
            <person name="Dujon B."/>
            <person name="Souciet J.-L."/>
            <person name="Wincker P."/>
            <person name="Scholz U."/>
            <person name="Neuveglise N."/>
        </authorList>
    </citation>
    <scope>NUCLEOTIDE SEQUENCE</scope>
    <source>
        <strain evidence="10">LS3</strain>
    </source>
</reference>
<dbReference type="Gene3D" id="3.30.160.60">
    <property type="entry name" value="Classic Zinc Finger"/>
    <property type="match status" value="2"/>
</dbReference>
<dbReference type="InterPro" id="IPR007219">
    <property type="entry name" value="XnlR_reg_dom"/>
</dbReference>
<protein>
    <submittedName>
        <fullName evidence="10">ARAD1D30998p</fullName>
    </submittedName>
</protein>
<dbReference type="GO" id="GO:0000978">
    <property type="term" value="F:RNA polymerase II cis-regulatory region sequence-specific DNA binding"/>
    <property type="evidence" value="ECO:0007669"/>
    <property type="project" value="InterPro"/>
</dbReference>
<keyword evidence="2" id="KW-0479">Metal-binding</keyword>
<dbReference type="InterPro" id="IPR036236">
    <property type="entry name" value="Znf_C2H2_sf"/>
</dbReference>
<dbReference type="GO" id="GO:0006351">
    <property type="term" value="P:DNA-templated transcription"/>
    <property type="evidence" value="ECO:0007669"/>
    <property type="project" value="InterPro"/>
</dbReference>
<comment type="subcellular location">
    <subcellularLocation>
        <location evidence="1">Nucleus</location>
    </subcellularLocation>
</comment>
<feature type="region of interest" description="Disordered" evidence="8">
    <location>
        <begin position="75"/>
        <end position="150"/>
    </location>
</feature>
<evidence type="ECO:0000256" key="3">
    <source>
        <dbReference type="ARBA" id="ARBA00022737"/>
    </source>
</evidence>
<keyword evidence="4 7" id="KW-0863">Zinc-finger</keyword>
<feature type="domain" description="C2H2-type" evidence="9">
    <location>
        <begin position="24"/>
        <end position="53"/>
    </location>
</feature>
<dbReference type="GO" id="GO:0008270">
    <property type="term" value="F:zinc ion binding"/>
    <property type="evidence" value="ECO:0007669"/>
    <property type="project" value="UniProtKB-KW"/>
</dbReference>
<evidence type="ECO:0000256" key="6">
    <source>
        <dbReference type="ARBA" id="ARBA00023242"/>
    </source>
</evidence>
<dbReference type="AlphaFoldDB" id="A0A060TBE6"/>
<dbReference type="GO" id="GO:0005634">
    <property type="term" value="C:nucleus"/>
    <property type="evidence" value="ECO:0007669"/>
    <property type="project" value="UniProtKB-SubCell"/>
</dbReference>
<feature type="compositionally biased region" description="Basic and acidic residues" evidence="8">
    <location>
        <begin position="119"/>
        <end position="128"/>
    </location>
</feature>
<evidence type="ECO:0000256" key="5">
    <source>
        <dbReference type="ARBA" id="ARBA00022833"/>
    </source>
</evidence>
<dbReference type="InterPro" id="IPR051059">
    <property type="entry name" value="VerF-like"/>
</dbReference>
<gene>
    <name evidence="10" type="ORF">GNLVRS02_ARAD1D30998g</name>
</gene>
<dbReference type="SUPFAM" id="SSF57667">
    <property type="entry name" value="beta-beta-alpha zinc fingers"/>
    <property type="match status" value="1"/>
</dbReference>
<dbReference type="PROSITE" id="PS50157">
    <property type="entry name" value="ZINC_FINGER_C2H2_2"/>
    <property type="match status" value="2"/>
</dbReference>
<evidence type="ECO:0000256" key="7">
    <source>
        <dbReference type="PROSITE-ProRule" id="PRU00042"/>
    </source>
</evidence>
<dbReference type="PROSITE" id="PS00028">
    <property type="entry name" value="ZINC_FINGER_C2H2_1"/>
    <property type="match status" value="2"/>
</dbReference>
<dbReference type="CDD" id="cd12148">
    <property type="entry name" value="fungal_TF_MHR"/>
    <property type="match status" value="1"/>
</dbReference>
<name>A0A060TBE6_BLAAD</name>
<keyword evidence="6" id="KW-0539">Nucleus</keyword>
<reference evidence="10" key="1">
    <citation type="submission" date="2014-02" db="EMBL/GenBank/DDBJ databases">
        <authorList>
            <person name="Genoscope - CEA"/>
        </authorList>
    </citation>
    <scope>NUCLEOTIDE SEQUENCE</scope>
    <source>
        <strain evidence="10">LS3</strain>
    </source>
</reference>
<keyword evidence="3" id="KW-0677">Repeat</keyword>